<sequence>MLTVDQLTGTLCRQLEAGLANGRISRNPLRRPAMVQVRSSHEGLGLAGQENKVRVLLEIQFNHFQRCQALAGNRVPNRLRISFCHQSLSMRFLTTL</sequence>
<dbReference type="AlphaFoldDB" id="A2C8F1"/>
<dbReference type="KEGG" id="pmf:P9303_10121"/>
<name>A2C8F1_PROM3</name>
<evidence type="ECO:0000313" key="2">
    <source>
        <dbReference type="Proteomes" id="UP000002274"/>
    </source>
</evidence>
<protein>
    <submittedName>
        <fullName evidence="1">Uncharacterized protein</fullName>
    </submittedName>
</protein>
<evidence type="ECO:0000313" key="1">
    <source>
        <dbReference type="EMBL" id="ABM77761.1"/>
    </source>
</evidence>
<dbReference type="Proteomes" id="UP000002274">
    <property type="component" value="Chromosome"/>
</dbReference>
<accession>A2C8F1</accession>
<dbReference type="EMBL" id="CP000554">
    <property type="protein sequence ID" value="ABM77761.1"/>
    <property type="molecule type" value="Genomic_DNA"/>
</dbReference>
<proteinExistence type="predicted"/>
<gene>
    <name evidence="1" type="ordered locus">P9303_10121</name>
</gene>
<reference evidence="1 2" key="1">
    <citation type="journal article" date="2007" name="PLoS Genet.">
        <title>Patterns and implications of gene gain and loss in the evolution of Prochlorococcus.</title>
        <authorList>
            <person name="Kettler G.C."/>
            <person name="Martiny A.C."/>
            <person name="Huang K."/>
            <person name="Zucker J."/>
            <person name="Coleman M.L."/>
            <person name="Rodrigue S."/>
            <person name="Chen F."/>
            <person name="Lapidus A."/>
            <person name="Ferriera S."/>
            <person name="Johnson J."/>
            <person name="Steglich C."/>
            <person name="Church G.M."/>
            <person name="Richardson P."/>
            <person name="Chisholm S.W."/>
        </authorList>
    </citation>
    <scope>NUCLEOTIDE SEQUENCE [LARGE SCALE GENOMIC DNA]</scope>
    <source>
        <strain evidence="1 2">MIT 9303</strain>
    </source>
</reference>
<dbReference type="HOGENOM" id="CLU_2357442_0_0_3"/>
<organism evidence="1 2">
    <name type="scientific">Prochlorococcus marinus (strain MIT 9303)</name>
    <dbReference type="NCBI Taxonomy" id="59922"/>
    <lineage>
        <taxon>Bacteria</taxon>
        <taxon>Bacillati</taxon>
        <taxon>Cyanobacteriota</taxon>
        <taxon>Cyanophyceae</taxon>
        <taxon>Synechococcales</taxon>
        <taxon>Prochlorococcaceae</taxon>
        <taxon>Prochlorococcus</taxon>
    </lineage>
</organism>